<dbReference type="Proteomes" id="UP001140011">
    <property type="component" value="Unassembled WGS sequence"/>
</dbReference>
<dbReference type="OrthoDB" id="5598552at2759"/>
<feature type="compositionally biased region" description="Pro residues" evidence="1">
    <location>
        <begin position="121"/>
        <end position="130"/>
    </location>
</feature>
<protein>
    <submittedName>
        <fullName evidence="2">Uncharacterized protein</fullName>
    </submittedName>
</protein>
<evidence type="ECO:0000313" key="2">
    <source>
        <dbReference type="EMBL" id="KAJ2747451.1"/>
    </source>
</evidence>
<dbReference type="EMBL" id="JANBUH010001283">
    <property type="protein sequence ID" value="KAJ2747451.1"/>
    <property type="molecule type" value="Genomic_DNA"/>
</dbReference>
<feature type="non-terminal residue" evidence="2">
    <location>
        <position position="395"/>
    </location>
</feature>
<dbReference type="AlphaFoldDB" id="A0A9W8GSK1"/>
<feature type="region of interest" description="Disordered" evidence="1">
    <location>
        <begin position="1"/>
        <end position="354"/>
    </location>
</feature>
<comment type="caution">
    <text evidence="2">The sequence shown here is derived from an EMBL/GenBank/DDBJ whole genome shotgun (WGS) entry which is preliminary data.</text>
</comment>
<feature type="compositionally biased region" description="Pro residues" evidence="1">
    <location>
        <begin position="1"/>
        <end position="12"/>
    </location>
</feature>
<feature type="compositionally biased region" description="Low complexity" evidence="1">
    <location>
        <begin position="131"/>
        <end position="203"/>
    </location>
</feature>
<accession>A0A9W8GSK1</accession>
<name>A0A9W8GSK1_9FUNG</name>
<keyword evidence="3" id="KW-1185">Reference proteome</keyword>
<reference evidence="2" key="1">
    <citation type="submission" date="2022-07" db="EMBL/GenBank/DDBJ databases">
        <title>Phylogenomic reconstructions and comparative analyses of Kickxellomycotina fungi.</title>
        <authorList>
            <person name="Reynolds N.K."/>
            <person name="Stajich J.E."/>
            <person name="Barry K."/>
            <person name="Grigoriev I.V."/>
            <person name="Crous P."/>
            <person name="Smith M.E."/>
        </authorList>
    </citation>
    <scope>NUCLEOTIDE SEQUENCE</scope>
    <source>
        <strain evidence="2">BCRC 34297</strain>
    </source>
</reference>
<evidence type="ECO:0000256" key="1">
    <source>
        <dbReference type="SAM" id="MobiDB-lite"/>
    </source>
</evidence>
<organism evidence="2 3">
    <name type="scientific">Coemansia pectinata</name>
    <dbReference type="NCBI Taxonomy" id="1052879"/>
    <lineage>
        <taxon>Eukaryota</taxon>
        <taxon>Fungi</taxon>
        <taxon>Fungi incertae sedis</taxon>
        <taxon>Zoopagomycota</taxon>
        <taxon>Kickxellomycotina</taxon>
        <taxon>Kickxellomycetes</taxon>
        <taxon>Kickxellales</taxon>
        <taxon>Kickxellaceae</taxon>
        <taxon>Coemansia</taxon>
    </lineage>
</organism>
<evidence type="ECO:0000313" key="3">
    <source>
        <dbReference type="Proteomes" id="UP001140011"/>
    </source>
</evidence>
<gene>
    <name evidence="2" type="ORF">GGI19_006340</name>
</gene>
<sequence>MNNLPPPPPPQPDFQNGPGRTATPPVGFGPASSPLTQVRPQPVSRAATPGGPPSVTSPPPSEPLSGSGRSPFAGQPAPGQLSPGPMLSQGVRPGYRPPTGQPPMSGRVTSPLARSAANMLPPSPARPMAPPAQQQQPSHQQQQQQAYQQPPQSQQPQAYQQQPPYQPQLQQQQPQPQSYQQPQPQYQYQQQPQSQPQQQYQPQPQYPPAHGLPPQGYGQPGQPGPYPGAVPAGAAVSPVRSPPPSMAQGGSMMPAGSSRRRLYPEQSMEAYSSQQQQQQAPQYGHSGLPPLPGSGQPAADPSAGQGAFFVPGAAQPPIISPSAAQGMSPQGYPSAQGMQQPQGYPPPLATQAPVPMAPQMTDLSQQFSQMGVGASTTEYQTSLLGGKPQLSALDE</sequence>
<proteinExistence type="predicted"/>
<feature type="compositionally biased region" description="Pro residues" evidence="1">
    <location>
        <begin position="50"/>
        <end position="62"/>
    </location>
</feature>
<feature type="compositionally biased region" description="Low complexity" evidence="1">
    <location>
        <begin position="311"/>
        <end position="325"/>
    </location>
</feature>
<feature type="compositionally biased region" description="Low complexity" evidence="1">
    <location>
        <begin position="229"/>
        <end position="239"/>
    </location>
</feature>